<keyword evidence="1" id="KW-0489">Methyltransferase</keyword>
<dbReference type="Gene3D" id="3.40.50.150">
    <property type="entry name" value="Vaccinia Virus protein VP39"/>
    <property type="match status" value="1"/>
</dbReference>
<protein>
    <submittedName>
        <fullName evidence="1">S-adenosyl-L-methionine methyltransferase</fullName>
    </submittedName>
</protein>
<dbReference type="KEGG" id="hdi:HDIA_0195"/>
<dbReference type="Pfam" id="PF12692">
    <property type="entry name" value="Methyltransf_17"/>
    <property type="match status" value="1"/>
</dbReference>
<dbReference type="AlphaFoldDB" id="A0A2C9D0G5"/>
<evidence type="ECO:0000313" key="2">
    <source>
        <dbReference type="Proteomes" id="UP000223606"/>
    </source>
</evidence>
<gene>
    <name evidence="1" type="ORF">HDIA_0195</name>
</gene>
<name>A0A2C9D0G5_9HYPH</name>
<dbReference type="RefSeq" id="WP_099553543.1">
    <property type="nucleotide sequence ID" value="NZ_LT960614.1"/>
</dbReference>
<keyword evidence="1" id="KW-0808">Transferase</keyword>
<dbReference type="InterPro" id="IPR025690">
    <property type="entry name" value="Methyltransf_put"/>
</dbReference>
<dbReference type="EMBL" id="LT960614">
    <property type="protein sequence ID" value="SON53736.1"/>
    <property type="molecule type" value="Genomic_DNA"/>
</dbReference>
<dbReference type="GO" id="GO:0008168">
    <property type="term" value="F:methyltransferase activity"/>
    <property type="evidence" value="ECO:0007669"/>
    <property type="project" value="UniProtKB-KW"/>
</dbReference>
<sequence>MSRLDSVIRRLTAQRDILDSLAEALKGVPGPILELGLGNGRTYDHLRELFPGRRIIAFDRHAHSFAQSTPDPEDMVLGEIRETIRAFVGSDAAMAHADIGTGHDDLDAETLTWLPDAMAGVLRPGGLAVSGLPLPHSLLVELPVPAGIPDGRYFLYRRA</sequence>
<dbReference type="SUPFAM" id="SSF53335">
    <property type="entry name" value="S-adenosyl-L-methionine-dependent methyltransferases"/>
    <property type="match status" value="1"/>
</dbReference>
<evidence type="ECO:0000313" key="1">
    <source>
        <dbReference type="EMBL" id="SON53736.1"/>
    </source>
</evidence>
<dbReference type="GO" id="GO:0032259">
    <property type="term" value="P:methylation"/>
    <property type="evidence" value="ECO:0007669"/>
    <property type="project" value="UniProtKB-KW"/>
</dbReference>
<dbReference type="OrthoDB" id="7348097at2"/>
<keyword evidence="2" id="KW-1185">Reference proteome</keyword>
<proteinExistence type="predicted"/>
<reference evidence="2" key="1">
    <citation type="submission" date="2017-09" db="EMBL/GenBank/DDBJ databases">
        <title>Genome sequence of Nannocystis excedens DSM 71.</title>
        <authorList>
            <person name="Blom J."/>
        </authorList>
    </citation>
    <scope>NUCLEOTIDE SEQUENCE [LARGE SCALE GENOMIC DNA]</scope>
    <source>
        <strain evidence="2">type strain: E19</strain>
    </source>
</reference>
<dbReference type="InterPro" id="IPR029063">
    <property type="entry name" value="SAM-dependent_MTases_sf"/>
</dbReference>
<dbReference type="Proteomes" id="UP000223606">
    <property type="component" value="Chromosome 1"/>
</dbReference>
<accession>A0A2C9D0G5</accession>
<organism evidence="1 2">
    <name type="scientific">Hartmannibacter diazotrophicus</name>
    <dbReference type="NCBI Taxonomy" id="1482074"/>
    <lineage>
        <taxon>Bacteria</taxon>
        <taxon>Pseudomonadati</taxon>
        <taxon>Pseudomonadota</taxon>
        <taxon>Alphaproteobacteria</taxon>
        <taxon>Hyphomicrobiales</taxon>
        <taxon>Pleomorphomonadaceae</taxon>
        <taxon>Hartmannibacter</taxon>
    </lineage>
</organism>